<dbReference type="PANTHER" id="PTHR37296:SF1">
    <property type="entry name" value="CONSERVED VIRULENCE FACTOR B"/>
    <property type="match status" value="1"/>
</dbReference>
<dbReference type="Proteomes" id="UP000279029">
    <property type="component" value="Chromosome"/>
</dbReference>
<protein>
    <submittedName>
        <fullName evidence="3">RNA-binding protein</fullName>
    </submittedName>
</protein>
<dbReference type="Pfam" id="PF17783">
    <property type="entry name" value="WHD_CvfB"/>
    <property type="match status" value="1"/>
</dbReference>
<proteinExistence type="inferred from homology"/>
<evidence type="ECO:0000313" key="3">
    <source>
        <dbReference type="EMBL" id="VDN46544.1"/>
    </source>
</evidence>
<dbReference type="AlphaFoldDB" id="A0A3P7NTK8"/>
<dbReference type="KEGG" id="cbar:PATL70BA_0679"/>
<dbReference type="InterPro" id="IPR039566">
    <property type="entry name" value="CvfB_S1_st"/>
</dbReference>
<dbReference type="SMART" id="SM00316">
    <property type="entry name" value="S1"/>
    <property type="match status" value="1"/>
</dbReference>
<comment type="similarity">
    <text evidence="1">Belongs to the CvfB family.</text>
</comment>
<dbReference type="InterPro" id="IPR012340">
    <property type="entry name" value="NA-bd_OB-fold"/>
</dbReference>
<dbReference type="OrthoDB" id="9801597at2"/>
<dbReference type="EMBL" id="LR130778">
    <property type="protein sequence ID" value="VDN46544.1"/>
    <property type="molecule type" value="Genomic_DNA"/>
</dbReference>
<evidence type="ECO:0000313" key="4">
    <source>
        <dbReference type="Proteomes" id="UP000279029"/>
    </source>
</evidence>
<dbReference type="InterPro" id="IPR003029">
    <property type="entry name" value="S1_domain"/>
</dbReference>
<gene>
    <name evidence="3" type="ORF">PATL70BA_0679</name>
</gene>
<dbReference type="GO" id="GO:0003676">
    <property type="term" value="F:nucleic acid binding"/>
    <property type="evidence" value="ECO:0007669"/>
    <property type="project" value="InterPro"/>
</dbReference>
<dbReference type="PROSITE" id="PS50126">
    <property type="entry name" value="S1"/>
    <property type="match status" value="1"/>
</dbReference>
<accession>A0A3P7NTK8</accession>
<dbReference type="InterPro" id="IPR040764">
    <property type="entry name" value="CvfB_WH"/>
</dbReference>
<name>A0A3P7NTK8_9FIRM</name>
<feature type="domain" description="S1 motif" evidence="2">
    <location>
        <begin position="152"/>
        <end position="213"/>
    </location>
</feature>
<organism evidence="3 4">
    <name type="scientific">Petrocella atlantisensis</name>
    <dbReference type="NCBI Taxonomy" id="2173034"/>
    <lineage>
        <taxon>Bacteria</taxon>
        <taxon>Bacillati</taxon>
        <taxon>Bacillota</taxon>
        <taxon>Clostridia</taxon>
        <taxon>Lachnospirales</taxon>
        <taxon>Vallitaleaceae</taxon>
        <taxon>Petrocella</taxon>
    </lineage>
</organism>
<dbReference type="Gene3D" id="1.10.10.10">
    <property type="entry name" value="Winged helix-like DNA-binding domain superfamily/Winged helix DNA-binding domain"/>
    <property type="match status" value="1"/>
</dbReference>
<dbReference type="InterPro" id="IPR014464">
    <property type="entry name" value="CvfB_fam"/>
</dbReference>
<dbReference type="Gene3D" id="2.40.50.140">
    <property type="entry name" value="Nucleic acid-binding proteins"/>
    <property type="match status" value="2"/>
</dbReference>
<dbReference type="PIRSF" id="PIRSF012524">
    <property type="entry name" value="YitL_S1"/>
    <property type="match status" value="1"/>
</dbReference>
<dbReference type="Pfam" id="PF13509">
    <property type="entry name" value="S1_2"/>
    <property type="match status" value="2"/>
</dbReference>
<dbReference type="SUPFAM" id="SSF50249">
    <property type="entry name" value="Nucleic acid-binding proteins"/>
    <property type="match status" value="1"/>
</dbReference>
<evidence type="ECO:0000259" key="2">
    <source>
        <dbReference type="PROSITE" id="PS50126"/>
    </source>
</evidence>
<dbReference type="PANTHER" id="PTHR37296">
    <property type="entry name" value="CONSERVED VIRULENCE FACTOR B"/>
    <property type="match status" value="1"/>
</dbReference>
<sequence>MIELGKKQTLYVVKKTPLGIFINENSDDLINSIVLSNQELERAGDEKVYELGDEIEVYCYLDQKKKLQGTLMPPLLCNGEIGVLEAIETNQFGAFLAWGYDKDILMPFSEQLRPIKKGYKVLVGIYEDKSGRLCATQKLKKILRSDSPYKENDQVTGLIYDIKEDMGAFVAVEGKYYGLILSNELLPNMKIGQKVEGRITKVRDDGKLNLTTAQRIDFQMDSDSERLYLRLCDAGGFLPYHDKSDKDVINKAFNMSKGAFKRALGRLYKEEKILIKEDGIYKR</sequence>
<dbReference type="Pfam" id="PF21543">
    <property type="entry name" value="CvfB_2nd"/>
    <property type="match status" value="1"/>
</dbReference>
<reference evidence="3 4" key="1">
    <citation type="submission" date="2018-09" db="EMBL/GenBank/DDBJ databases">
        <authorList>
            <person name="Postec A."/>
        </authorList>
    </citation>
    <scope>NUCLEOTIDE SEQUENCE [LARGE SCALE GENOMIC DNA]</scope>
    <source>
        <strain evidence="3">70B-A</strain>
    </source>
</reference>
<dbReference type="InterPro" id="IPR048587">
    <property type="entry name" value="CvfB_S1_3rd"/>
</dbReference>
<keyword evidence="4" id="KW-1185">Reference proteome</keyword>
<dbReference type="InterPro" id="IPR036388">
    <property type="entry name" value="WH-like_DNA-bd_sf"/>
</dbReference>
<evidence type="ECO:0000256" key="1">
    <source>
        <dbReference type="PIRNR" id="PIRNR012524"/>
    </source>
</evidence>
<dbReference type="RefSeq" id="WP_125136036.1">
    <property type="nucleotide sequence ID" value="NZ_LR130778.1"/>
</dbReference>